<gene>
    <name evidence="2" type="ORF">IMCC3317_45160</name>
</gene>
<keyword evidence="1" id="KW-1133">Transmembrane helix</keyword>
<dbReference type="EMBL" id="CP019288">
    <property type="protein sequence ID" value="QHI39115.1"/>
    <property type="molecule type" value="Genomic_DNA"/>
</dbReference>
<dbReference type="AlphaFoldDB" id="A0A7L4ZR35"/>
<keyword evidence="1" id="KW-0472">Membrane</keyword>
<protein>
    <submittedName>
        <fullName evidence="2">Uncharacterized protein</fullName>
    </submittedName>
</protein>
<keyword evidence="1" id="KW-0812">Transmembrane</keyword>
<evidence type="ECO:0000256" key="1">
    <source>
        <dbReference type="SAM" id="Phobius"/>
    </source>
</evidence>
<sequence length="128" mass="14880">MPKKSAKKLVRNFYFYALLLNVVLPWILAKSIVGDSTGEVGLIYIFVIIWAVVSIVVYTIYFAIPDFPKNWEKIATFLFPSLFISPLLFFAFRLILIPLIINFIFNGICMLYYRMKMKKIVIQVAETI</sequence>
<dbReference type="RefSeq" id="WP_160131620.1">
    <property type="nucleotide sequence ID" value="NZ_CP019288.1"/>
</dbReference>
<feature type="transmembrane region" description="Helical" evidence="1">
    <location>
        <begin position="41"/>
        <end position="64"/>
    </location>
</feature>
<evidence type="ECO:0000313" key="2">
    <source>
        <dbReference type="EMBL" id="QHI39115.1"/>
    </source>
</evidence>
<feature type="transmembrane region" description="Helical" evidence="1">
    <location>
        <begin position="12"/>
        <end position="29"/>
    </location>
</feature>
<feature type="transmembrane region" description="Helical" evidence="1">
    <location>
        <begin position="71"/>
        <end position="89"/>
    </location>
</feature>
<feature type="transmembrane region" description="Helical" evidence="1">
    <location>
        <begin position="95"/>
        <end position="113"/>
    </location>
</feature>
<dbReference type="OrthoDB" id="9947205at2"/>
<keyword evidence="3" id="KW-1185">Reference proteome</keyword>
<accession>A0A7L4ZR35</accession>
<proteinExistence type="predicted"/>
<dbReference type="KEGG" id="kan:IMCC3317_45160"/>
<dbReference type="Proteomes" id="UP000464657">
    <property type="component" value="Chromosome"/>
</dbReference>
<name>A0A7L4ZR35_9FLAO</name>
<organism evidence="2 3">
    <name type="scientific">Kordia antarctica</name>
    <dbReference type="NCBI Taxonomy" id="1218801"/>
    <lineage>
        <taxon>Bacteria</taxon>
        <taxon>Pseudomonadati</taxon>
        <taxon>Bacteroidota</taxon>
        <taxon>Flavobacteriia</taxon>
        <taxon>Flavobacteriales</taxon>
        <taxon>Flavobacteriaceae</taxon>
        <taxon>Kordia</taxon>
    </lineage>
</organism>
<evidence type="ECO:0000313" key="3">
    <source>
        <dbReference type="Proteomes" id="UP000464657"/>
    </source>
</evidence>
<reference evidence="2 3" key="1">
    <citation type="journal article" date="2013" name="Int. J. Syst. Evol. Microbiol.">
        <title>Kordia antarctica sp. nov., isolated from Antarctic seawater.</title>
        <authorList>
            <person name="Baek K."/>
            <person name="Choi A."/>
            <person name="Kang I."/>
            <person name="Lee K."/>
            <person name="Cho J.C."/>
        </authorList>
    </citation>
    <scope>NUCLEOTIDE SEQUENCE [LARGE SCALE GENOMIC DNA]</scope>
    <source>
        <strain evidence="2 3">IMCC3317</strain>
    </source>
</reference>